<gene>
    <name evidence="1" type="ORF">NLG97_g1791</name>
</gene>
<evidence type="ECO:0000313" key="1">
    <source>
        <dbReference type="EMBL" id="KAJ3497580.1"/>
    </source>
</evidence>
<name>A0ACC1R4H5_9HYPO</name>
<dbReference type="EMBL" id="JANAKD010000102">
    <property type="protein sequence ID" value="KAJ3497580.1"/>
    <property type="molecule type" value="Genomic_DNA"/>
</dbReference>
<dbReference type="Proteomes" id="UP001148737">
    <property type="component" value="Unassembled WGS sequence"/>
</dbReference>
<evidence type="ECO:0000313" key="2">
    <source>
        <dbReference type="Proteomes" id="UP001148737"/>
    </source>
</evidence>
<keyword evidence="2" id="KW-1185">Reference proteome</keyword>
<protein>
    <submittedName>
        <fullName evidence="1">Uncharacterized protein</fullName>
    </submittedName>
</protein>
<accession>A0ACC1R4H5</accession>
<sequence>MQSTSSAATPYREPEIQTILVQSSLILLLNTVNFVLDKAVYCGLLGQVFLGVAWGTPGGNWLGAHAEETIAQLGYLGLLLLVYEGGLSTSLPSLRANLLLSTGVAATGICLPIALSFILVYITDATPLQCFAAGAALCSTSLGTTFTVLGTSGLVESRLGVVLTSAAMMDDVVGLVMVQIISNLGRSGASFDAIVVVRPLLVSLGFAIAAPLICIFIASPMTKWLNGRREENPQGNLNRIMQKKGTAFVLHTLILIAYIASASYVGTSNLYAAYIAGASISWWDSSVDHTRSIGVEESGARATIEVVTVVHPNRADDSSIDTSGLGTYEGIYSVAVNRVLRPFFFLFCGMWLFRLPGRRGAAFKKQRHSNVRQSAIPDIPATTILTNENDALVTTETAVASRATGRDVSTPSQAQSRINKHRPTNLHTVAAGTKPLSIYPASILGCAMMARGEIGFLISSIAESEGIFRDDGEVNSNSKLFLCVTWAIVLCTVVGPLATSPAPGIQPAPLYFSTTSTITDAISTIIMPFTMSTWNKFGLGIAAGFAGLSLLSAVRPQELDDLFGVTQKAMGGNVVAGTAAVDHRTVGTLVGGRDLAFGVSIFLLGRARKNEEMGVVILSLMCVCIPDVWLAWRNKKHQE</sequence>
<organism evidence="1 2">
    <name type="scientific">Lecanicillium saksenae</name>
    <dbReference type="NCBI Taxonomy" id="468837"/>
    <lineage>
        <taxon>Eukaryota</taxon>
        <taxon>Fungi</taxon>
        <taxon>Dikarya</taxon>
        <taxon>Ascomycota</taxon>
        <taxon>Pezizomycotina</taxon>
        <taxon>Sordariomycetes</taxon>
        <taxon>Hypocreomycetidae</taxon>
        <taxon>Hypocreales</taxon>
        <taxon>Cordycipitaceae</taxon>
        <taxon>Lecanicillium</taxon>
    </lineage>
</organism>
<comment type="caution">
    <text evidence="1">The sequence shown here is derived from an EMBL/GenBank/DDBJ whole genome shotgun (WGS) entry which is preliminary data.</text>
</comment>
<reference evidence="1" key="1">
    <citation type="submission" date="2022-07" db="EMBL/GenBank/DDBJ databases">
        <title>Genome Sequence of Lecanicillium saksenae.</title>
        <authorList>
            <person name="Buettner E."/>
        </authorList>
    </citation>
    <scope>NUCLEOTIDE SEQUENCE</scope>
    <source>
        <strain evidence="1">VT-O1</strain>
    </source>
</reference>
<proteinExistence type="predicted"/>